<dbReference type="EMBL" id="FNDN01000002">
    <property type="protein sequence ID" value="SDH49118.1"/>
    <property type="molecule type" value="Genomic_DNA"/>
</dbReference>
<keyword evidence="2" id="KW-1185">Reference proteome</keyword>
<evidence type="ECO:0008006" key="3">
    <source>
        <dbReference type="Google" id="ProtNLM"/>
    </source>
</evidence>
<proteinExistence type="predicted"/>
<dbReference type="AlphaFoldDB" id="A0A1G8CUJ2"/>
<dbReference type="Proteomes" id="UP000183263">
    <property type="component" value="Unassembled WGS sequence"/>
</dbReference>
<gene>
    <name evidence="1" type="ORF">SAMN05444695_102119</name>
</gene>
<evidence type="ECO:0000313" key="2">
    <source>
        <dbReference type="Proteomes" id="UP000183263"/>
    </source>
</evidence>
<sequence length="434" mass="46366">MTELGAHGLGGSTDLPIPFTYALIGASWALTLSFVVVAFAWKSPKLDPDGRAIALPGWVTRGVDARATRFVGAAAGLAFTALVAVEAFAGPQDRADNAVPGVIYVLLWVGLVVVSLLFGPVWRLISPVRALHRLLCAGLRRPPDRGLIPYPEGWGYRPAVIGLFAFVWLELASPDPGSIVAVRNWCLAYLVVTFVGALVCGEKWCERGDPFEVYSTLASRLSPWSRDRESGAVVLRSPLDNLGSLPIRAGTVALMATLLGSTAFDSFTAFPWWMDLVDSVPSGPTATAVRTLGLLCFVAVVGLTFRFAARAAGGVDDTRRRALPGLFAPSLIPIVLGYVFAHYLTYLVEKGQQTVFLLVGADGAEVSYVLSENPGVVATGKVAFVVIGHVLGVIAAHDTALRVLPRRHRLTGQLTMLLVMVFYTFGGLYLLFGG</sequence>
<reference evidence="1 2" key="1">
    <citation type="submission" date="2016-10" db="EMBL/GenBank/DDBJ databases">
        <authorList>
            <person name="de Groot N.N."/>
        </authorList>
    </citation>
    <scope>NUCLEOTIDE SEQUENCE [LARGE SCALE GENOMIC DNA]</scope>
    <source>
        <strain evidence="1 2">DSM 44892</strain>
    </source>
</reference>
<dbReference type="RefSeq" id="WP_072737778.1">
    <property type="nucleotide sequence ID" value="NZ_CP048813.1"/>
</dbReference>
<name>A0A1G8CUJ2_9NOCA</name>
<accession>A0A1G8CUJ2</accession>
<dbReference type="OrthoDB" id="8168962at2"/>
<organism evidence="1 2">
    <name type="scientific">Rhodococcus triatomae</name>
    <dbReference type="NCBI Taxonomy" id="300028"/>
    <lineage>
        <taxon>Bacteria</taxon>
        <taxon>Bacillati</taxon>
        <taxon>Actinomycetota</taxon>
        <taxon>Actinomycetes</taxon>
        <taxon>Mycobacteriales</taxon>
        <taxon>Nocardiaceae</taxon>
        <taxon>Rhodococcus</taxon>
    </lineage>
</organism>
<protein>
    <recommendedName>
        <fullName evidence="3">Fenitrothion hydrolase</fullName>
    </recommendedName>
</protein>
<evidence type="ECO:0000313" key="1">
    <source>
        <dbReference type="EMBL" id="SDH49118.1"/>
    </source>
</evidence>